<feature type="compositionally biased region" description="Low complexity" evidence="1">
    <location>
        <begin position="363"/>
        <end position="385"/>
    </location>
</feature>
<evidence type="ECO:0000313" key="2">
    <source>
        <dbReference type="EMBL" id="KAF2489470.1"/>
    </source>
</evidence>
<dbReference type="Proteomes" id="UP000799750">
    <property type="component" value="Unassembled WGS sequence"/>
</dbReference>
<keyword evidence="3" id="KW-1185">Reference proteome</keyword>
<name>A0A6A6QBT5_9PEZI</name>
<organism evidence="2 3">
    <name type="scientific">Lophium mytilinum</name>
    <dbReference type="NCBI Taxonomy" id="390894"/>
    <lineage>
        <taxon>Eukaryota</taxon>
        <taxon>Fungi</taxon>
        <taxon>Dikarya</taxon>
        <taxon>Ascomycota</taxon>
        <taxon>Pezizomycotina</taxon>
        <taxon>Dothideomycetes</taxon>
        <taxon>Pleosporomycetidae</taxon>
        <taxon>Mytilinidiales</taxon>
        <taxon>Mytilinidiaceae</taxon>
        <taxon>Lophium</taxon>
    </lineage>
</organism>
<dbReference type="PANTHER" id="PTHR20932:SF8">
    <property type="entry name" value="LD22649P"/>
    <property type="match status" value="1"/>
</dbReference>
<dbReference type="SUPFAM" id="SSF54106">
    <property type="entry name" value="LysM domain"/>
    <property type="match status" value="1"/>
</dbReference>
<feature type="compositionally biased region" description="Polar residues" evidence="1">
    <location>
        <begin position="37"/>
        <end position="69"/>
    </location>
</feature>
<reference evidence="2" key="1">
    <citation type="journal article" date="2020" name="Stud. Mycol.">
        <title>101 Dothideomycetes genomes: a test case for predicting lifestyles and emergence of pathogens.</title>
        <authorList>
            <person name="Haridas S."/>
            <person name="Albert R."/>
            <person name="Binder M."/>
            <person name="Bloem J."/>
            <person name="Labutti K."/>
            <person name="Salamov A."/>
            <person name="Andreopoulos B."/>
            <person name="Baker S."/>
            <person name="Barry K."/>
            <person name="Bills G."/>
            <person name="Bluhm B."/>
            <person name="Cannon C."/>
            <person name="Castanera R."/>
            <person name="Culley D."/>
            <person name="Daum C."/>
            <person name="Ezra D."/>
            <person name="Gonzalez J."/>
            <person name="Henrissat B."/>
            <person name="Kuo A."/>
            <person name="Liang C."/>
            <person name="Lipzen A."/>
            <person name="Lutzoni F."/>
            <person name="Magnuson J."/>
            <person name="Mondo S."/>
            <person name="Nolan M."/>
            <person name="Ohm R."/>
            <person name="Pangilinan J."/>
            <person name="Park H.-J."/>
            <person name="Ramirez L."/>
            <person name="Alfaro M."/>
            <person name="Sun H."/>
            <person name="Tritt A."/>
            <person name="Yoshinaga Y."/>
            <person name="Zwiers L.-H."/>
            <person name="Turgeon B."/>
            <person name="Goodwin S."/>
            <person name="Spatafora J."/>
            <person name="Crous P."/>
            <person name="Grigoriev I."/>
        </authorList>
    </citation>
    <scope>NUCLEOTIDE SEQUENCE</scope>
    <source>
        <strain evidence="2">CBS 269.34</strain>
    </source>
</reference>
<dbReference type="InterPro" id="IPR018392">
    <property type="entry name" value="LysM"/>
</dbReference>
<feature type="region of interest" description="Disordered" evidence="1">
    <location>
        <begin position="255"/>
        <end position="318"/>
    </location>
</feature>
<feature type="compositionally biased region" description="Acidic residues" evidence="1">
    <location>
        <begin position="561"/>
        <end position="573"/>
    </location>
</feature>
<evidence type="ECO:0000313" key="3">
    <source>
        <dbReference type="Proteomes" id="UP000799750"/>
    </source>
</evidence>
<feature type="region of interest" description="Disordered" evidence="1">
    <location>
        <begin position="1"/>
        <end position="82"/>
    </location>
</feature>
<dbReference type="InterPro" id="IPR036779">
    <property type="entry name" value="LysM_dom_sf"/>
</dbReference>
<feature type="region of interest" description="Disordered" evidence="1">
    <location>
        <begin position="561"/>
        <end position="619"/>
    </location>
</feature>
<evidence type="ECO:0000256" key="1">
    <source>
        <dbReference type="SAM" id="MobiDB-lite"/>
    </source>
</evidence>
<feature type="region of interest" description="Disordered" evidence="1">
    <location>
        <begin position="121"/>
        <end position="160"/>
    </location>
</feature>
<dbReference type="OrthoDB" id="2192830at2759"/>
<feature type="compositionally biased region" description="Low complexity" evidence="1">
    <location>
        <begin position="1"/>
        <end position="19"/>
    </location>
</feature>
<dbReference type="EMBL" id="MU004199">
    <property type="protein sequence ID" value="KAF2489470.1"/>
    <property type="molecule type" value="Genomic_DNA"/>
</dbReference>
<feature type="compositionally biased region" description="Basic and acidic residues" evidence="1">
    <location>
        <begin position="599"/>
        <end position="610"/>
    </location>
</feature>
<feature type="compositionally biased region" description="Polar residues" evidence="1">
    <location>
        <begin position="282"/>
        <end position="313"/>
    </location>
</feature>
<protein>
    <recommendedName>
        <fullName evidence="4">LysM domain-containing protein</fullName>
    </recommendedName>
</protein>
<feature type="compositionally biased region" description="Polar residues" evidence="1">
    <location>
        <begin position="386"/>
        <end position="404"/>
    </location>
</feature>
<gene>
    <name evidence="2" type="ORF">BU16DRAFT_182591</name>
</gene>
<dbReference type="AlphaFoldDB" id="A0A6A6QBT5"/>
<evidence type="ECO:0008006" key="4">
    <source>
        <dbReference type="Google" id="ProtNLM"/>
    </source>
</evidence>
<sequence length="619" mass="64916">MNPTTSHSSKTSSTPTASSLRPRNRRLISGLDDESDANPTSGQNTGKSSPFASPFTSRAASPIPSTNPSRAEPSRTAARSNLSGIPSSASIFGQGGSQEAAAGLSGLLGNSWSAIQGLASNVLGSDTSPDRKQSRRRRPLQATHRRTASSAPPKQWGDLLAADGNIYPDAVGRIKRRNSDERLSTSAPPAEQDDRDALVYVHRVRPEDTLAGITIRYNCQPAVLRKANRMWPNDTVQTRKTIVLPVDACGVKGRPVPDPNNHVDDDLLLGGYGDSTSDNERTPTQTPTLTNGWHSTNQITSAPRPPSSTSNADSEPPWKHESWVVFPNDANPTEVARLPRRTLGFFPPARRKSLTFSDTPTASSSFDLPRSSLSTVSSHAHSPSVNSNKGGNTATITPIASNSPPVRPGARQRTSSISQFHLHGPGGVGTMGKNVRSPGPAQDGLNKLFASHLPNVAPPPGQEYFTPWNPGLLDDAGLDGSDAGNSFQTANSGGRVAGGGGIDLENVGGAIESWMRKMAKGASTMLEPSTKNGTGRGSAVPVIGVVGGDMGDLIELRDDAFEVGDDDDDDDADALGRGRKATESLGAPSGSGLYGSGRSHGETAVRDRGRGRSGGTKTD</sequence>
<dbReference type="Gene3D" id="3.10.350.10">
    <property type="entry name" value="LysM domain"/>
    <property type="match status" value="1"/>
</dbReference>
<dbReference type="CDD" id="cd00118">
    <property type="entry name" value="LysM"/>
    <property type="match status" value="1"/>
</dbReference>
<dbReference type="InterPro" id="IPR045030">
    <property type="entry name" value="LYSM1-4"/>
</dbReference>
<dbReference type="PANTHER" id="PTHR20932">
    <property type="entry name" value="LYSM AND PUTATIVE PEPTIDOGLYCAN-BINDING DOMAIN-CONTAINING PROTEIN"/>
    <property type="match status" value="1"/>
</dbReference>
<accession>A0A6A6QBT5</accession>
<proteinExistence type="predicted"/>
<feature type="region of interest" description="Disordered" evidence="1">
    <location>
        <begin position="350"/>
        <end position="414"/>
    </location>
</feature>
<feature type="compositionally biased region" description="Basic residues" evidence="1">
    <location>
        <begin position="133"/>
        <end position="147"/>
    </location>
</feature>